<protein>
    <submittedName>
        <fullName evidence="2">Uncharacterized protein</fullName>
    </submittedName>
</protein>
<proteinExistence type="predicted"/>
<name>A0AC35TIJ3_9BILA</name>
<sequence length="417" mass="49795">MKFNLFAALILIYLMINIEGRKPKIQLSTKTRRFQRNSIQFQPYKNDFCVYYNFWSTSLKLNEKTDPRITLVLHSTISYMNHLEEQIKNWEGPISISIFMPTPMRNRCGRRMLFGRKECSIYGAQGQEYFRIFEWFKKMNDIRKVSLHLYFQRAMFKTCPKLYIPDTGLEKGVSVEAAYETTLQHTKHHKVFFRVYPINVGRNIARIGMKTELFLSSDIENYASENYESKVRVFAKKHLLKHQEKIVLIHRRFETVQGHKFPTTKRELFAMFNNHKAFVFHNFFFPRGHFIGDLEVWFNVKESRSKASLFNIYTYTNPMWEPQFVGDSRVPFHDENFPYRARSNTHVSNLLCFEGFGFFVMNDVFTVHEGVKKRLLNNEKIALDFSKEAFRGYVDEFNRNNIRKHPNMRNVCQPLPY</sequence>
<organism evidence="1 2">
    <name type="scientific">Rhabditophanes sp. KR3021</name>
    <dbReference type="NCBI Taxonomy" id="114890"/>
    <lineage>
        <taxon>Eukaryota</taxon>
        <taxon>Metazoa</taxon>
        <taxon>Ecdysozoa</taxon>
        <taxon>Nematoda</taxon>
        <taxon>Chromadorea</taxon>
        <taxon>Rhabditida</taxon>
        <taxon>Tylenchina</taxon>
        <taxon>Panagrolaimomorpha</taxon>
        <taxon>Strongyloidoidea</taxon>
        <taxon>Alloionematidae</taxon>
        <taxon>Rhabditophanes</taxon>
    </lineage>
</organism>
<dbReference type="WBParaSite" id="RSKR_0000099200.2">
    <property type="protein sequence ID" value="RSKR_0000099200.2"/>
    <property type="gene ID" value="RSKR_0000099200"/>
</dbReference>
<evidence type="ECO:0000313" key="1">
    <source>
        <dbReference type="Proteomes" id="UP000095286"/>
    </source>
</evidence>
<evidence type="ECO:0000313" key="2">
    <source>
        <dbReference type="WBParaSite" id="RSKR_0000099200.2"/>
    </source>
</evidence>
<reference evidence="2" key="1">
    <citation type="submission" date="2016-11" db="UniProtKB">
        <authorList>
            <consortium name="WormBaseParasite"/>
        </authorList>
    </citation>
    <scope>IDENTIFICATION</scope>
    <source>
        <strain evidence="2">KR3021</strain>
    </source>
</reference>
<accession>A0AC35TIJ3</accession>
<dbReference type="Proteomes" id="UP000095286">
    <property type="component" value="Unplaced"/>
</dbReference>